<organism evidence="2">
    <name type="scientific">Brassica napus</name>
    <name type="common">Rape</name>
    <dbReference type="NCBI Taxonomy" id="3708"/>
    <lineage>
        <taxon>Eukaryota</taxon>
        <taxon>Viridiplantae</taxon>
        <taxon>Streptophyta</taxon>
        <taxon>Embryophyta</taxon>
        <taxon>Tracheophyta</taxon>
        <taxon>Spermatophyta</taxon>
        <taxon>Magnoliopsida</taxon>
        <taxon>eudicotyledons</taxon>
        <taxon>Gunneridae</taxon>
        <taxon>Pentapetalae</taxon>
        <taxon>rosids</taxon>
        <taxon>malvids</taxon>
        <taxon>Brassicales</taxon>
        <taxon>Brassicaceae</taxon>
        <taxon>Brassiceae</taxon>
        <taxon>Brassica</taxon>
    </lineage>
</organism>
<protein>
    <submittedName>
        <fullName evidence="2">(rape) hypothetical protein</fullName>
    </submittedName>
</protein>
<feature type="region of interest" description="Disordered" evidence="1">
    <location>
        <begin position="30"/>
        <end position="121"/>
    </location>
</feature>
<feature type="compositionally biased region" description="Acidic residues" evidence="1">
    <location>
        <begin position="98"/>
        <end position="107"/>
    </location>
</feature>
<feature type="region of interest" description="Disordered" evidence="1">
    <location>
        <begin position="143"/>
        <end position="222"/>
    </location>
</feature>
<feature type="compositionally biased region" description="Low complexity" evidence="1">
    <location>
        <begin position="150"/>
        <end position="165"/>
    </location>
</feature>
<proteinExistence type="predicted"/>
<evidence type="ECO:0000313" key="2">
    <source>
        <dbReference type="EMBL" id="CAF2152241.1"/>
    </source>
</evidence>
<gene>
    <name evidence="2" type="ORF">DARMORV10_A01P27120.1</name>
</gene>
<dbReference type="AlphaFoldDB" id="A0A816XYC3"/>
<dbReference type="EMBL" id="HG994355">
    <property type="protein sequence ID" value="CAF2152241.1"/>
    <property type="molecule type" value="Genomic_DNA"/>
</dbReference>
<name>A0A816XYC3_BRANA</name>
<evidence type="ECO:0000256" key="1">
    <source>
        <dbReference type="SAM" id="MobiDB-lite"/>
    </source>
</evidence>
<accession>A0A816XYC3</accession>
<feature type="compositionally biased region" description="Basic and acidic residues" evidence="1">
    <location>
        <begin position="166"/>
        <end position="179"/>
    </location>
</feature>
<sequence length="261" mass="29830">MGEASEQATMMQVLNALREEMRVMRQDLGERMTRVEQRPPPLQPVRNVDRFLNPNNRRYGVAVHDNPETSTRNQQTDEDTGQQHGPIPNQRAGLPPDDYGEEEEEEGFAPQPRAPRRQNRHQGHVYADMKDLFHLAIQAEQHIKKKSSKGKSQVSWNSSNSNYNKSVDKGKGVEGDSRPKPRTTPNPRRTTKPSQPKLPTPNVPETSPVSNVEAEGTWQESAQTRGLCCSPMMAMNLVMKEKYLRFKKSMEKLNMLMWERA</sequence>
<dbReference type="Proteomes" id="UP001295469">
    <property type="component" value="Chromosome A01"/>
</dbReference>
<reference evidence="2" key="1">
    <citation type="submission" date="2021-01" db="EMBL/GenBank/DDBJ databases">
        <authorList>
            <consortium name="Genoscope - CEA"/>
            <person name="William W."/>
        </authorList>
    </citation>
    <scope>NUCLEOTIDE SEQUENCE</scope>
</reference>